<evidence type="ECO:0000256" key="5">
    <source>
        <dbReference type="ARBA" id="ARBA00023136"/>
    </source>
</evidence>
<reference evidence="9" key="1">
    <citation type="submission" date="2022-07" db="EMBL/GenBank/DDBJ databases">
        <title>Draft genome sequence of Zalerion maritima ATCC 34329, a (micro)plastics degrading marine fungus.</title>
        <authorList>
            <person name="Paco A."/>
            <person name="Goncalves M.F.M."/>
            <person name="Rocha-Santos T.A.P."/>
            <person name="Alves A."/>
        </authorList>
    </citation>
    <scope>NUCLEOTIDE SEQUENCE</scope>
    <source>
        <strain evidence="9">ATCC 34329</strain>
    </source>
</reference>
<comment type="caution">
    <text evidence="9">The sequence shown here is derived from an EMBL/GenBank/DDBJ whole genome shotgun (WGS) entry which is preliminary data.</text>
</comment>
<dbReference type="GO" id="GO:0022857">
    <property type="term" value="F:transmembrane transporter activity"/>
    <property type="evidence" value="ECO:0007669"/>
    <property type="project" value="InterPro"/>
</dbReference>
<keyword evidence="10" id="KW-1185">Reference proteome</keyword>
<organism evidence="9 10">
    <name type="scientific">Zalerion maritima</name>
    <dbReference type="NCBI Taxonomy" id="339359"/>
    <lineage>
        <taxon>Eukaryota</taxon>
        <taxon>Fungi</taxon>
        <taxon>Dikarya</taxon>
        <taxon>Ascomycota</taxon>
        <taxon>Pezizomycotina</taxon>
        <taxon>Sordariomycetes</taxon>
        <taxon>Lulworthiomycetidae</taxon>
        <taxon>Lulworthiales</taxon>
        <taxon>Lulworthiaceae</taxon>
        <taxon>Zalerion</taxon>
    </lineage>
</organism>
<feature type="transmembrane region" description="Helical" evidence="7">
    <location>
        <begin position="299"/>
        <end position="323"/>
    </location>
</feature>
<dbReference type="AlphaFoldDB" id="A0AAD5WY05"/>
<dbReference type="Gene3D" id="1.20.1250.20">
    <property type="entry name" value="MFS general substrate transporter like domains"/>
    <property type="match status" value="1"/>
</dbReference>
<dbReference type="GO" id="GO:0005886">
    <property type="term" value="C:plasma membrane"/>
    <property type="evidence" value="ECO:0007669"/>
    <property type="project" value="TreeGrafter"/>
</dbReference>
<name>A0AAD5WY05_9PEZI</name>
<dbReference type="InterPro" id="IPR011701">
    <property type="entry name" value="MFS"/>
</dbReference>
<gene>
    <name evidence="9" type="ORF">MKZ38_001442</name>
</gene>
<evidence type="ECO:0000313" key="9">
    <source>
        <dbReference type="EMBL" id="KAJ2906461.1"/>
    </source>
</evidence>
<evidence type="ECO:0000256" key="1">
    <source>
        <dbReference type="ARBA" id="ARBA00004141"/>
    </source>
</evidence>
<feature type="transmembrane region" description="Helical" evidence="7">
    <location>
        <begin position="430"/>
        <end position="452"/>
    </location>
</feature>
<feature type="transmembrane region" description="Helical" evidence="7">
    <location>
        <begin position="464"/>
        <end position="481"/>
    </location>
</feature>
<proteinExistence type="predicted"/>
<evidence type="ECO:0000259" key="8">
    <source>
        <dbReference type="PROSITE" id="PS50850"/>
    </source>
</evidence>
<feature type="transmembrane region" description="Helical" evidence="7">
    <location>
        <begin position="404"/>
        <end position="424"/>
    </location>
</feature>
<sequence>MGASTRAEEAASGVLQLDEEHGQTEQEQQHYSMYSKKQKWAIVSLVAPFPANIYFPAIPQMTVAFGKSVELINQTVTAYLVMQGVSLHRSPVEESERLTPPFSLLAPMLWGPLSDRYGRRPIFLVCLAILVGSCVGLALCPTSAYWLLLLLSQSIIPSLARPNVSLSNVLVSMGIGAGVIGDITTPTERGSYMGLFSLGPMIAPIVGPAMAGSLAEHLGWRSIFWALLIMAVACFLLILLFLPETGRNIAGNGSVPLGGIHLPVIPLMGAHKESSSSRSEPGVPHPSSHVRVKSPINPFLLFTYPDVLVTLSFTGVVYAVNYTIQATISSSFAVAYPNLSETVLGLCYLPTGLGMILGTTVTGRLLDWEYARTKQEWERKCEDTGEQSTDDFPKEYARLRDMPWHLVVFSACVIGWGFCLQAPAPLGVSLGVQVVLGYMSMAILNTTMTLMIDILQSRSSAATACTNLVRCSLAAIMVSVIEKMTSSRLKPSWSYVLLGGICLLQMPLMYVEMKFGRQWRLRRDRGKGASSGSD</sequence>
<accession>A0AAD5WY05</accession>
<feature type="transmembrane region" description="Helical" evidence="7">
    <location>
        <begin position="122"/>
        <end position="148"/>
    </location>
</feature>
<keyword evidence="3 7" id="KW-0812">Transmembrane</keyword>
<dbReference type="FunFam" id="1.20.1250.20:FF:000172">
    <property type="entry name" value="MFS multidrug resistance transporter"/>
    <property type="match status" value="1"/>
</dbReference>
<protein>
    <submittedName>
        <fullName evidence="9">Itaconate transport protein</fullName>
    </submittedName>
</protein>
<feature type="transmembrane region" description="Helical" evidence="7">
    <location>
        <begin position="223"/>
        <end position="242"/>
    </location>
</feature>
<feature type="domain" description="Major facilitator superfamily (MFS) profile" evidence="8">
    <location>
        <begin position="36"/>
        <end position="517"/>
    </location>
</feature>
<feature type="compositionally biased region" description="Basic and acidic residues" evidence="6">
    <location>
        <begin position="18"/>
        <end position="28"/>
    </location>
</feature>
<evidence type="ECO:0000256" key="2">
    <source>
        <dbReference type="ARBA" id="ARBA00022448"/>
    </source>
</evidence>
<evidence type="ECO:0000313" key="10">
    <source>
        <dbReference type="Proteomes" id="UP001201980"/>
    </source>
</evidence>
<dbReference type="InterPro" id="IPR020846">
    <property type="entry name" value="MFS_dom"/>
</dbReference>
<feature type="transmembrane region" description="Helical" evidence="7">
    <location>
        <begin position="343"/>
        <end position="366"/>
    </location>
</feature>
<dbReference type="PANTHER" id="PTHR23502">
    <property type="entry name" value="MAJOR FACILITATOR SUPERFAMILY"/>
    <property type="match status" value="1"/>
</dbReference>
<dbReference type="Pfam" id="PF07690">
    <property type="entry name" value="MFS_1"/>
    <property type="match status" value="1"/>
</dbReference>
<dbReference type="SUPFAM" id="SSF103473">
    <property type="entry name" value="MFS general substrate transporter"/>
    <property type="match status" value="1"/>
</dbReference>
<dbReference type="PROSITE" id="PS50850">
    <property type="entry name" value="MFS"/>
    <property type="match status" value="1"/>
</dbReference>
<feature type="transmembrane region" description="Helical" evidence="7">
    <location>
        <begin position="160"/>
        <end position="180"/>
    </location>
</feature>
<evidence type="ECO:0000256" key="7">
    <source>
        <dbReference type="SAM" id="Phobius"/>
    </source>
</evidence>
<evidence type="ECO:0000256" key="3">
    <source>
        <dbReference type="ARBA" id="ARBA00022692"/>
    </source>
</evidence>
<dbReference type="Proteomes" id="UP001201980">
    <property type="component" value="Unassembled WGS sequence"/>
</dbReference>
<dbReference type="PANTHER" id="PTHR23502:SF51">
    <property type="entry name" value="QUINIDINE RESISTANCE PROTEIN 1-RELATED"/>
    <property type="match status" value="1"/>
</dbReference>
<keyword evidence="4 7" id="KW-1133">Transmembrane helix</keyword>
<keyword evidence="2" id="KW-0813">Transport</keyword>
<feature type="region of interest" description="Disordered" evidence="6">
    <location>
        <begin position="1"/>
        <end position="30"/>
    </location>
</feature>
<dbReference type="InterPro" id="IPR036259">
    <property type="entry name" value="MFS_trans_sf"/>
</dbReference>
<feature type="transmembrane region" description="Helical" evidence="7">
    <location>
        <begin position="493"/>
        <end position="513"/>
    </location>
</feature>
<feature type="transmembrane region" description="Helical" evidence="7">
    <location>
        <begin position="192"/>
        <end position="211"/>
    </location>
</feature>
<evidence type="ECO:0000256" key="6">
    <source>
        <dbReference type="SAM" id="MobiDB-lite"/>
    </source>
</evidence>
<keyword evidence="5 7" id="KW-0472">Membrane</keyword>
<dbReference type="EMBL" id="JAKWBI020000013">
    <property type="protein sequence ID" value="KAJ2906461.1"/>
    <property type="molecule type" value="Genomic_DNA"/>
</dbReference>
<comment type="subcellular location">
    <subcellularLocation>
        <location evidence="1">Membrane</location>
        <topology evidence="1">Multi-pass membrane protein</topology>
    </subcellularLocation>
</comment>
<evidence type="ECO:0000256" key="4">
    <source>
        <dbReference type="ARBA" id="ARBA00022989"/>
    </source>
</evidence>